<keyword evidence="3 5" id="KW-1133">Transmembrane helix</keyword>
<dbReference type="InterPro" id="IPR020846">
    <property type="entry name" value="MFS_dom"/>
</dbReference>
<comment type="caution">
    <text evidence="7">The sequence shown here is derived from an EMBL/GenBank/DDBJ whole genome shotgun (WGS) entry which is preliminary data.</text>
</comment>
<evidence type="ECO:0000256" key="1">
    <source>
        <dbReference type="ARBA" id="ARBA00004651"/>
    </source>
</evidence>
<feature type="transmembrane region" description="Helical" evidence="5">
    <location>
        <begin position="312"/>
        <end position="333"/>
    </location>
</feature>
<dbReference type="InterPro" id="IPR036259">
    <property type="entry name" value="MFS_trans_sf"/>
</dbReference>
<evidence type="ECO:0000256" key="2">
    <source>
        <dbReference type="ARBA" id="ARBA00022692"/>
    </source>
</evidence>
<feature type="transmembrane region" description="Helical" evidence="5">
    <location>
        <begin position="261"/>
        <end position="280"/>
    </location>
</feature>
<evidence type="ECO:0000313" key="7">
    <source>
        <dbReference type="EMBL" id="KAA0976268.1"/>
    </source>
</evidence>
<evidence type="ECO:0000256" key="3">
    <source>
        <dbReference type="ARBA" id="ARBA00022989"/>
    </source>
</evidence>
<evidence type="ECO:0000313" key="8">
    <source>
        <dbReference type="Proteomes" id="UP000323856"/>
    </source>
</evidence>
<evidence type="ECO:0000256" key="4">
    <source>
        <dbReference type="ARBA" id="ARBA00023136"/>
    </source>
</evidence>
<dbReference type="PANTHER" id="PTHR23523">
    <property type="match status" value="1"/>
</dbReference>
<dbReference type="SUPFAM" id="SSF103473">
    <property type="entry name" value="MFS general substrate transporter"/>
    <property type="match status" value="1"/>
</dbReference>
<dbReference type="AlphaFoldDB" id="A0A5B0EC22"/>
<keyword evidence="2 5" id="KW-0812">Transmembrane</keyword>
<dbReference type="PANTHER" id="PTHR23523:SF2">
    <property type="entry name" value="2-NITROIMIDAZOLE TRANSPORTER"/>
    <property type="match status" value="1"/>
</dbReference>
<feature type="transmembrane region" description="Helical" evidence="5">
    <location>
        <begin position="374"/>
        <end position="396"/>
    </location>
</feature>
<feature type="transmembrane region" description="Helical" evidence="5">
    <location>
        <begin position="172"/>
        <end position="188"/>
    </location>
</feature>
<name>A0A5B0EC22_9MICC</name>
<dbReference type="InterPro" id="IPR052524">
    <property type="entry name" value="MFS_Cyanate_Porter"/>
</dbReference>
<protein>
    <submittedName>
        <fullName evidence="7">MFS transporter</fullName>
    </submittedName>
</protein>
<proteinExistence type="predicted"/>
<dbReference type="RefSeq" id="WP_149619845.1">
    <property type="nucleotide sequence ID" value="NZ_VOBL01000011.1"/>
</dbReference>
<dbReference type="Gene3D" id="1.20.1250.20">
    <property type="entry name" value="MFS general substrate transporter like domains"/>
    <property type="match status" value="2"/>
</dbReference>
<evidence type="ECO:0000256" key="5">
    <source>
        <dbReference type="SAM" id="Phobius"/>
    </source>
</evidence>
<dbReference type="EMBL" id="VOBL01000011">
    <property type="protein sequence ID" value="KAA0976268.1"/>
    <property type="molecule type" value="Genomic_DNA"/>
</dbReference>
<dbReference type="PROSITE" id="PS50850">
    <property type="entry name" value="MFS"/>
    <property type="match status" value="1"/>
</dbReference>
<feature type="transmembrane region" description="Helical" evidence="5">
    <location>
        <begin position="106"/>
        <end position="128"/>
    </location>
</feature>
<sequence>MALTPPRQQLAGRIGALLGIFLMALSLRAAVVSVPPLLGSIGPELGFNSFSTGLLAMLAPVVFAAFGLLTPRLIRWWGLEKVLITAVLLAVAGQLLRAVVGDVSSFLLLSVITLAGYGMGNVVLPPLVKKYFPDYLAIVTSGYVTMLAVGTWMAPQFSVPLSDATGDWRTSIAAWALLSAVVLVPWVIQIQRNRKHPRPDTPLVNGLAAAPPARINPWKSPVAWGLAIFLAGNSAQTYVYFTWLPPYLSEQGLDTATAGSMLALFAILGLPVSLLVPLWVPKLRNPIVAVLVFTAFWIAGHLGMYLSPAENTVLWVVFAGLGQGTFGIALLMMNLRSRSTYGSGVLAGFSQGLGYAGAAIAPLLFGIVKDATGGWSASFAMLGLCLLVMLTGAVMINGPRRIEDRKGDVETFGELERVN</sequence>
<gene>
    <name evidence="7" type="ORF">FQ154_11785</name>
</gene>
<feature type="domain" description="Major facilitator superfamily (MFS) profile" evidence="6">
    <location>
        <begin position="12"/>
        <end position="401"/>
    </location>
</feature>
<dbReference type="InterPro" id="IPR011701">
    <property type="entry name" value="MFS"/>
</dbReference>
<feature type="transmembrane region" description="Helical" evidence="5">
    <location>
        <begin position="222"/>
        <end position="241"/>
    </location>
</feature>
<dbReference type="Proteomes" id="UP000323856">
    <property type="component" value="Unassembled WGS sequence"/>
</dbReference>
<reference evidence="7 8" key="1">
    <citation type="submission" date="2019-07" db="EMBL/GenBank/DDBJ databases">
        <title>Analysis of the biochemical properties, biological activity and biotechnological potential of siderophores and biosurfactants produced by Antarctic psychrotolerant bacteria.</title>
        <authorList>
            <person name="Styczynski M."/>
            <person name="Krucon T."/>
            <person name="Decewicz P."/>
            <person name="Dziewit L."/>
        </authorList>
    </citation>
    <scope>NUCLEOTIDE SEQUENCE [LARGE SCALE GENOMIC DNA]</scope>
    <source>
        <strain evidence="7 8">ANT_H27</strain>
    </source>
</reference>
<feature type="transmembrane region" description="Helical" evidence="5">
    <location>
        <begin position="82"/>
        <end position="100"/>
    </location>
</feature>
<organism evidence="7 8">
    <name type="scientific">Paeniglutamicibacter gangotriensis</name>
    <dbReference type="NCBI Taxonomy" id="254787"/>
    <lineage>
        <taxon>Bacteria</taxon>
        <taxon>Bacillati</taxon>
        <taxon>Actinomycetota</taxon>
        <taxon>Actinomycetes</taxon>
        <taxon>Micrococcales</taxon>
        <taxon>Micrococcaceae</taxon>
        <taxon>Paeniglutamicibacter</taxon>
    </lineage>
</organism>
<keyword evidence="4 5" id="KW-0472">Membrane</keyword>
<comment type="subcellular location">
    <subcellularLocation>
        <location evidence="1">Cell membrane</location>
        <topology evidence="1">Multi-pass membrane protein</topology>
    </subcellularLocation>
</comment>
<dbReference type="Pfam" id="PF07690">
    <property type="entry name" value="MFS_1"/>
    <property type="match status" value="1"/>
</dbReference>
<feature type="transmembrane region" description="Helical" evidence="5">
    <location>
        <begin position="287"/>
        <end position="306"/>
    </location>
</feature>
<accession>A0A5B0EC22</accession>
<dbReference type="GO" id="GO:0005886">
    <property type="term" value="C:plasma membrane"/>
    <property type="evidence" value="ECO:0007669"/>
    <property type="project" value="UniProtKB-SubCell"/>
</dbReference>
<feature type="transmembrane region" description="Helical" evidence="5">
    <location>
        <begin position="135"/>
        <end position="152"/>
    </location>
</feature>
<evidence type="ECO:0000259" key="6">
    <source>
        <dbReference type="PROSITE" id="PS50850"/>
    </source>
</evidence>
<dbReference type="OrthoDB" id="5317164at2"/>
<dbReference type="GO" id="GO:0022857">
    <property type="term" value="F:transmembrane transporter activity"/>
    <property type="evidence" value="ECO:0007669"/>
    <property type="project" value="InterPro"/>
</dbReference>
<feature type="transmembrane region" description="Helical" evidence="5">
    <location>
        <begin position="45"/>
        <end position="70"/>
    </location>
</feature>
<feature type="transmembrane region" description="Helical" evidence="5">
    <location>
        <begin position="345"/>
        <end position="368"/>
    </location>
</feature>